<feature type="domain" description="Beta-xylosidase C-terminal Concanavalin A-like" evidence="7">
    <location>
        <begin position="330"/>
        <end position="531"/>
    </location>
</feature>
<protein>
    <submittedName>
        <fullName evidence="8">Glycoside hydrolase 43 family protein</fullName>
    </submittedName>
</protein>
<gene>
    <name evidence="8" type="ORF">IAA08_07310</name>
</gene>
<dbReference type="InterPro" id="IPR041542">
    <property type="entry name" value="GH43_C2"/>
</dbReference>
<keyword evidence="2 6" id="KW-0378">Hydrolase</keyword>
<dbReference type="InterPro" id="IPR006710">
    <property type="entry name" value="Glyco_hydro_43"/>
</dbReference>
<dbReference type="EMBL" id="DXCH01000202">
    <property type="protein sequence ID" value="HIZ07725.1"/>
    <property type="molecule type" value="Genomic_DNA"/>
</dbReference>
<comment type="caution">
    <text evidence="8">The sequence shown here is derived from an EMBL/GenBank/DDBJ whole genome shotgun (WGS) entry which is preliminary data.</text>
</comment>
<evidence type="ECO:0000256" key="1">
    <source>
        <dbReference type="ARBA" id="ARBA00009865"/>
    </source>
</evidence>
<sequence length="531" mass="60002">MNNTGNQEINPITRLDYPDPDVIRVDNTYYMVSTTMHFMPGCEILRSYDLVNWEHASYVYDVLDSTPGQKIEGEENIYGQGMWAASLRYHKGIFYVCFVANDTGKTYIYSAPSIEGPWKKSYIKGFYHDCSILFDDDDRVYIASGNKYIRLQELDADLSGPKEGGIDRIVVKDEGHPGLGYEGTHFYKINGKYYLFFIHSLRKEWKRVEACFVSDSLEGEFTGGDVLNDDMGYCNQGVAQGGIVDTPDGKWYAVLFQDRGAVGRIPVLVPIRWEEDYPVFGVDGKVPADFETVSTRPGYEYLPLVQSDDFKGGFSVDGEVKASGRMTKQYDYDSFGLKSCWQINHEPDLSLIKRDFETGTVEITTDKLCKNVTQAKNTLTQRMRFPGCVGEVTVDASLLKDGDYAGLCALQGCYGLVAVTKKNGKLFAVMKNRPADNASLQGMEKDTQAGILQEEVEIHTDHVKFRVEAEFENMKDEARFYYDAGEGWKQIGISQKLYFKMDHFTGCRFGLFIYATKEIGGSAGFSEFIYR</sequence>
<dbReference type="GO" id="GO:0004553">
    <property type="term" value="F:hydrolase activity, hydrolyzing O-glycosyl compounds"/>
    <property type="evidence" value="ECO:0007669"/>
    <property type="project" value="InterPro"/>
</dbReference>
<dbReference type="InterPro" id="IPR051795">
    <property type="entry name" value="Glycosyl_Hydrlase_43"/>
</dbReference>
<reference evidence="8" key="2">
    <citation type="submission" date="2021-04" db="EMBL/GenBank/DDBJ databases">
        <authorList>
            <person name="Gilroy R."/>
        </authorList>
    </citation>
    <scope>NUCLEOTIDE SEQUENCE</scope>
    <source>
        <strain evidence="8">CHK192-9172</strain>
    </source>
</reference>
<evidence type="ECO:0000256" key="3">
    <source>
        <dbReference type="ARBA" id="ARBA00023295"/>
    </source>
</evidence>
<dbReference type="Gene3D" id="2.115.10.20">
    <property type="entry name" value="Glycosyl hydrolase domain, family 43"/>
    <property type="match status" value="1"/>
</dbReference>
<dbReference type="Pfam" id="PF04616">
    <property type="entry name" value="Glyco_hydro_43"/>
    <property type="match status" value="1"/>
</dbReference>
<dbReference type="SUPFAM" id="SSF49899">
    <property type="entry name" value="Concanavalin A-like lectins/glucanases"/>
    <property type="match status" value="1"/>
</dbReference>
<accession>A0A9D2D3G0</accession>
<name>A0A9D2D3G0_9FIRM</name>
<dbReference type="Gene3D" id="2.60.120.200">
    <property type="match status" value="1"/>
</dbReference>
<dbReference type="SUPFAM" id="SSF75005">
    <property type="entry name" value="Arabinanase/levansucrase/invertase"/>
    <property type="match status" value="1"/>
</dbReference>
<comment type="similarity">
    <text evidence="1 6">Belongs to the glycosyl hydrolase 43 family.</text>
</comment>
<evidence type="ECO:0000259" key="7">
    <source>
        <dbReference type="Pfam" id="PF17851"/>
    </source>
</evidence>
<evidence type="ECO:0000256" key="4">
    <source>
        <dbReference type="PIRSR" id="PIRSR606710-1"/>
    </source>
</evidence>
<dbReference type="GO" id="GO:0005975">
    <property type="term" value="P:carbohydrate metabolic process"/>
    <property type="evidence" value="ECO:0007669"/>
    <property type="project" value="InterPro"/>
</dbReference>
<keyword evidence="3 6" id="KW-0326">Glycosidase</keyword>
<dbReference type="InterPro" id="IPR013320">
    <property type="entry name" value="ConA-like_dom_sf"/>
</dbReference>
<dbReference type="PANTHER" id="PTHR42812">
    <property type="entry name" value="BETA-XYLOSIDASE"/>
    <property type="match status" value="1"/>
</dbReference>
<evidence type="ECO:0000313" key="9">
    <source>
        <dbReference type="Proteomes" id="UP000824024"/>
    </source>
</evidence>
<proteinExistence type="inferred from homology"/>
<evidence type="ECO:0000256" key="5">
    <source>
        <dbReference type="PIRSR" id="PIRSR606710-2"/>
    </source>
</evidence>
<evidence type="ECO:0000313" key="8">
    <source>
        <dbReference type="EMBL" id="HIZ07725.1"/>
    </source>
</evidence>
<feature type="active site" description="Proton acceptor" evidence="4">
    <location>
        <position position="19"/>
    </location>
</feature>
<feature type="site" description="Important for catalytic activity, responsible for pKa modulation of the active site Glu and correct orientation of both the proton donor and substrate" evidence="5">
    <location>
        <position position="129"/>
    </location>
</feature>
<dbReference type="AlphaFoldDB" id="A0A9D2D3G0"/>
<dbReference type="CDD" id="cd09001">
    <property type="entry name" value="GH43_FsAxh1-like"/>
    <property type="match status" value="1"/>
</dbReference>
<dbReference type="PANTHER" id="PTHR42812:SF15">
    <property type="entry name" value="HYDROLASE, PUTATIVE (AFU_ORTHOLOGUE AFUA_2G00930)-RELATED"/>
    <property type="match status" value="1"/>
</dbReference>
<dbReference type="Proteomes" id="UP000824024">
    <property type="component" value="Unassembled WGS sequence"/>
</dbReference>
<evidence type="ECO:0000256" key="6">
    <source>
        <dbReference type="RuleBase" id="RU361187"/>
    </source>
</evidence>
<organism evidence="8 9">
    <name type="scientific">Candidatus Eubacterium avistercoris</name>
    <dbReference type="NCBI Taxonomy" id="2838567"/>
    <lineage>
        <taxon>Bacteria</taxon>
        <taxon>Bacillati</taxon>
        <taxon>Bacillota</taxon>
        <taxon>Clostridia</taxon>
        <taxon>Eubacteriales</taxon>
        <taxon>Eubacteriaceae</taxon>
        <taxon>Eubacterium</taxon>
    </lineage>
</organism>
<dbReference type="Pfam" id="PF17851">
    <property type="entry name" value="GH43_C2"/>
    <property type="match status" value="1"/>
</dbReference>
<feature type="active site" description="Proton donor" evidence="4">
    <location>
        <position position="182"/>
    </location>
</feature>
<dbReference type="InterPro" id="IPR023296">
    <property type="entry name" value="Glyco_hydro_beta-prop_sf"/>
</dbReference>
<evidence type="ECO:0000256" key="2">
    <source>
        <dbReference type="ARBA" id="ARBA00022801"/>
    </source>
</evidence>
<reference evidence="8" key="1">
    <citation type="journal article" date="2021" name="PeerJ">
        <title>Extensive microbial diversity within the chicken gut microbiome revealed by metagenomics and culture.</title>
        <authorList>
            <person name="Gilroy R."/>
            <person name="Ravi A."/>
            <person name="Getino M."/>
            <person name="Pursley I."/>
            <person name="Horton D.L."/>
            <person name="Alikhan N.F."/>
            <person name="Baker D."/>
            <person name="Gharbi K."/>
            <person name="Hall N."/>
            <person name="Watson M."/>
            <person name="Adriaenssens E.M."/>
            <person name="Foster-Nyarko E."/>
            <person name="Jarju S."/>
            <person name="Secka A."/>
            <person name="Antonio M."/>
            <person name="Oren A."/>
            <person name="Chaudhuri R.R."/>
            <person name="La Ragione R."/>
            <person name="Hildebrand F."/>
            <person name="Pallen M.J."/>
        </authorList>
    </citation>
    <scope>NUCLEOTIDE SEQUENCE</scope>
    <source>
        <strain evidence="8">CHK192-9172</strain>
    </source>
</reference>